<dbReference type="KEGG" id="bad:BAD_1554"/>
<reference evidence="1 2" key="1">
    <citation type="submission" date="2006-12" db="EMBL/GenBank/DDBJ databases">
        <title>Bifidobacterium adolescentis complete genome sequence.</title>
        <authorList>
            <person name="Suzuki T."/>
            <person name="Tsuda Y."/>
            <person name="Kanou N."/>
            <person name="Inoue T."/>
            <person name="Kumazaki K."/>
            <person name="Nagano S."/>
            <person name="Hirai S."/>
            <person name="Tanaka K."/>
            <person name="Watanabe K."/>
        </authorList>
    </citation>
    <scope>NUCLEOTIDE SEQUENCE [LARGE SCALE GENOMIC DNA]</scope>
    <source>
        <strain evidence="2">ATCC 15703 / DSM 20083 / NCTC 11814 / E194a</strain>
    </source>
</reference>
<keyword evidence="2" id="KW-1185">Reference proteome</keyword>
<dbReference type="HOGENOM" id="CLU_2840987_0_0_11"/>
<sequence length="65" mass="7257">MCHDPEKQPKIRIVLHIRGCGNTNSAPAIKTSTIHRSKKTHEDTTGNQCNYYGRTDFLTNVSSPS</sequence>
<dbReference type="AlphaFoldDB" id="A1A3Q2"/>
<organism evidence="1 2">
    <name type="scientific">Bifidobacterium adolescentis (strain ATCC 15703 / DSM 20083 / NCTC 11814 / E194a)</name>
    <dbReference type="NCBI Taxonomy" id="367928"/>
    <lineage>
        <taxon>Bacteria</taxon>
        <taxon>Bacillati</taxon>
        <taxon>Actinomycetota</taxon>
        <taxon>Actinomycetes</taxon>
        <taxon>Bifidobacteriales</taxon>
        <taxon>Bifidobacteriaceae</taxon>
        <taxon>Bifidobacterium</taxon>
    </lineage>
</organism>
<dbReference type="EMBL" id="AP009256">
    <property type="protein sequence ID" value="BAF40335.1"/>
    <property type="molecule type" value="Genomic_DNA"/>
</dbReference>
<name>A1A3Q2_BIFAA</name>
<evidence type="ECO:0000313" key="1">
    <source>
        <dbReference type="EMBL" id="BAF40335.1"/>
    </source>
</evidence>
<gene>
    <name evidence="1" type="ordered locus">BAD_1554</name>
</gene>
<accession>A1A3Q2</accession>
<proteinExistence type="predicted"/>
<dbReference type="Proteomes" id="UP000008702">
    <property type="component" value="Chromosome"/>
</dbReference>
<evidence type="ECO:0000313" key="2">
    <source>
        <dbReference type="Proteomes" id="UP000008702"/>
    </source>
</evidence>
<protein>
    <submittedName>
        <fullName evidence="1">Uncharacterized protein</fullName>
    </submittedName>
</protein>